<dbReference type="RefSeq" id="WP_096592228.1">
    <property type="nucleotide sequence ID" value="NZ_MWRM01000002.1"/>
</dbReference>
<proteinExistence type="predicted"/>
<evidence type="ECO:0000313" key="2">
    <source>
        <dbReference type="Proteomes" id="UP000218335"/>
    </source>
</evidence>
<gene>
    <name evidence="1" type="ORF">B5C08_04150</name>
</gene>
<reference evidence="1 2" key="1">
    <citation type="journal article" date="2017" name="PLoS ONE">
        <title>Development of a real-time PCR for detection of Staphylococcus pseudintermedius using a novel automated comparison of whole-genome sequences.</title>
        <authorList>
            <person name="Verstappen K.M."/>
            <person name="Huijbregts L."/>
            <person name="Spaninks M."/>
            <person name="Wagenaar J.A."/>
            <person name="Fluit A.C."/>
            <person name="Duim B."/>
        </authorList>
    </citation>
    <scope>NUCLEOTIDE SEQUENCE [LARGE SCALE GENOMIC DNA]</scope>
    <source>
        <strain evidence="1 2">215070706401-1</strain>
    </source>
</reference>
<accession>A0A2A4GZH3</accession>
<name>A0A2A4GZH3_9STAP</name>
<dbReference type="AlphaFoldDB" id="A0A2A4GZH3"/>
<dbReference type="Proteomes" id="UP000218335">
    <property type="component" value="Unassembled WGS sequence"/>
</dbReference>
<organism evidence="1 2">
    <name type="scientific">Staphylococcus delphini</name>
    <dbReference type="NCBI Taxonomy" id="53344"/>
    <lineage>
        <taxon>Bacteria</taxon>
        <taxon>Bacillati</taxon>
        <taxon>Bacillota</taxon>
        <taxon>Bacilli</taxon>
        <taxon>Bacillales</taxon>
        <taxon>Staphylococcaceae</taxon>
        <taxon>Staphylococcus</taxon>
        <taxon>Staphylococcus intermedius group</taxon>
    </lineage>
</organism>
<sequence length="318" mass="37319">MDDLKAYLIENQILFNVFLDEPGYQFIYSDVNLKEEVGTVEAFNHKVYQVLSTRTMEGQLYGYLKGQREIGWVKLENSQYVFNKQNEIVFVKNHAEVQNALNITYQFADRFTQDVQNKYLTSKGLVKYKGEFYELLFQKKRFVGFMKPSDLDVGYHVNENVNLRQGTVLFLESRLKTKAENVHVKGDFQLKLLFPEKGIGKLEEGKQVYWMELKYVDPQQLEHILDTLPDYSSTEEVEKSDLIHNFLTERQQAKHVITALVKDKMNQGWNAQVDGFEGQSNIHERYQNLKNSKLGQLQIKYWNMRKKWGKSHGKSTSN</sequence>
<dbReference type="EMBL" id="MWUU01000004">
    <property type="protein sequence ID" value="PCF56125.1"/>
    <property type="molecule type" value="Genomic_DNA"/>
</dbReference>
<comment type="caution">
    <text evidence="1">The sequence shown here is derived from an EMBL/GenBank/DDBJ whole genome shotgun (WGS) entry which is preliminary data.</text>
</comment>
<evidence type="ECO:0000313" key="1">
    <source>
        <dbReference type="EMBL" id="PCF56125.1"/>
    </source>
</evidence>
<protein>
    <submittedName>
        <fullName evidence="1">Uncharacterized protein</fullName>
    </submittedName>
</protein>